<evidence type="ECO:0000313" key="2">
    <source>
        <dbReference type="Proteomes" id="UP000294829"/>
    </source>
</evidence>
<comment type="caution">
    <text evidence="1">The sequence shown here is derived from an EMBL/GenBank/DDBJ whole genome shotgun (WGS) entry which is preliminary data.</text>
</comment>
<dbReference type="EMBL" id="SMYL01000002">
    <property type="protein sequence ID" value="TDK67133.1"/>
    <property type="molecule type" value="Genomic_DNA"/>
</dbReference>
<evidence type="ECO:0000313" key="1">
    <source>
        <dbReference type="EMBL" id="TDK67133.1"/>
    </source>
</evidence>
<reference evidence="1 2" key="1">
    <citation type="submission" date="2019-03" db="EMBL/GenBank/DDBJ databases">
        <title>Sapientia aquatica gen. nov., sp. nov., isolated from a crater lake.</title>
        <authorList>
            <person name="Felfoldi T."/>
            <person name="Szabo A."/>
            <person name="Toth E."/>
            <person name="Schumann P."/>
            <person name="Keki Z."/>
            <person name="Marialigeti K."/>
            <person name="Mathe I."/>
        </authorList>
    </citation>
    <scope>NUCLEOTIDE SEQUENCE [LARGE SCALE GENOMIC DNA]</scope>
    <source>
        <strain evidence="1 2">SA-152</strain>
    </source>
</reference>
<accession>A0A4R5W341</accession>
<organism evidence="1 2">
    <name type="scientific">Sapientia aquatica</name>
    <dbReference type="NCBI Taxonomy" id="1549640"/>
    <lineage>
        <taxon>Bacteria</taxon>
        <taxon>Pseudomonadati</taxon>
        <taxon>Pseudomonadota</taxon>
        <taxon>Betaproteobacteria</taxon>
        <taxon>Burkholderiales</taxon>
        <taxon>Oxalobacteraceae</taxon>
        <taxon>Sapientia</taxon>
    </lineage>
</organism>
<dbReference type="Proteomes" id="UP000294829">
    <property type="component" value="Unassembled WGS sequence"/>
</dbReference>
<sequence length="66" mass="7536">MQLNQTVRHDQRTDNETSNAINRVLAITLLDGKPAGKRQIKREHIPIGISSRVMADQAKRRASDWK</sequence>
<dbReference type="RefSeq" id="WP_133326077.1">
    <property type="nucleotide sequence ID" value="NZ_SMYL01000002.1"/>
</dbReference>
<dbReference type="AlphaFoldDB" id="A0A4R5W341"/>
<keyword evidence="2" id="KW-1185">Reference proteome</keyword>
<proteinExistence type="predicted"/>
<gene>
    <name evidence="1" type="ORF">E2I14_05050</name>
</gene>
<name>A0A4R5W341_9BURK</name>
<protein>
    <submittedName>
        <fullName evidence="1">Uncharacterized protein</fullName>
    </submittedName>
</protein>